<dbReference type="InterPro" id="IPR009057">
    <property type="entry name" value="Homeodomain-like_sf"/>
</dbReference>
<dbReference type="Gene3D" id="1.10.10.60">
    <property type="entry name" value="Homeodomain-like"/>
    <property type="match status" value="2"/>
</dbReference>
<comment type="caution">
    <text evidence="5">The sequence shown here is derived from an EMBL/GenBank/DDBJ whole genome shotgun (WGS) entry which is preliminary data.</text>
</comment>
<reference evidence="5 6" key="1">
    <citation type="submission" date="2017-11" db="EMBL/GenBank/DDBJ databases">
        <title>Bacillus camelliae sp. nov., isolated from pu'er tea.</title>
        <authorList>
            <person name="Niu L."/>
        </authorList>
    </citation>
    <scope>NUCLEOTIDE SEQUENCE [LARGE SCALE GENOMIC DNA]</scope>
    <source>
        <strain evidence="5 6">7578-1</strain>
    </source>
</reference>
<dbReference type="GO" id="GO:0043565">
    <property type="term" value="F:sequence-specific DNA binding"/>
    <property type="evidence" value="ECO:0007669"/>
    <property type="project" value="InterPro"/>
</dbReference>
<keyword evidence="2" id="KW-0238">DNA-binding</keyword>
<keyword evidence="6" id="KW-1185">Reference proteome</keyword>
<dbReference type="Proteomes" id="UP000233440">
    <property type="component" value="Unassembled WGS sequence"/>
</dbReference>
<evidence type="ECO:0000256" key="3">
    <source>
        <dbReference type="ARBA" id="ARBA00023163"/>
    </source>
</evidence>
<feature type="domain" description="HTH araC/xylS-type" evidence="4">
    <location>
        <begin position="8"/>
        <end position="106"/>
    </location>
</feature>
<name>A0A2N3LFN2_9BACI</name>
<proteinExistence type="predicted"/>
<dbReference type="RefSeq" id="WP_101355927.1">
    <property type="nucleotide sequence ID" value="NZ_PIQO01000019.1"/>
</dbReference>
<keyword evidence="3" id="KW-0804">Transcription</keyword>
<dbReference type="PANTHER" id="PTHR47504">
    <property type="entry name" value="RIGHT ORIGIN-BINDING PROTEIN"/>
    <property type="match status" value="1"/>
</dbReference>
<dbReference type="InterPro" id="IPR018060">
    <property type="entry name" value="HTH_AraC"/>
</dbReference>
<dbReference type="PANTHER" id="PTHR47504:SF6">
    <property type="entry name" value="ARAC-FAMILY TRANSCRIPTIONAL REGULATOR"/>
    <property type="match status" value="1"/>
</dbReference>
<dbReference type="Gene3D" id="2.60.120.260">
    <property type="entry name" value="Galactose-binding domain-like"/>
    <property type="match status" value="1"/>
</dbReference>
<keyword evidence="1" id="KW-0805">Transcription regulation</keyword>
<dbReference type="EMBL" id="PIQO01000019">
    <property type="protein sequence ID" value="PKR83409.1"/>
    <property type="molecule type" value="Genomic_DNA"/>
</dbReference>
<dbReference type="Pfam" id="PF12833">
    <property type="entry name" value="HTH_18"/>
    <property type="match status" value="1"/>
</dbReference>
<protein>
    <submittedName>
        <fullName evidence="5">AraC family transcriptional regulator</fullName>
    </submittedName>
</protein>
<dbReference type="SUPFAM" id="SSF46689">
    <property type="entry name" value="Homeodomain-like"/>
    <property type="match status" value="2"/>
</dbReference>
<evidence type="ECO:0000256" key="2">
    <source>
        <dbReference type="ARBA" id="ARBA00023125"/>
    </source>
</evidence>
<dbReference type="PROSITE" id="PS01124">
    <property type="entry name" value="HTH_ARAC_FAMILY_2"/>
    <property type="match status" value="1"/>
</dbReference>
<dbReference type="OrthoDB" id="8365150at2"/>
<sequence length="292" mass="33878">MYYSEITQKMVSYIEKNLTEDIQLDFFPSLIGYSKYHLFRVFKQETGKSIGEYIRLRRLALASSLLLHTDESIITIAIYCRFQSQEAFSRAFKEVYNLPPGKFRKLMRDIQMVKEENNLNTTEMKGWGLSGSNPELYELKIDNSIFHSGTKSGLLYTKGEANEQQFGTMMQSFQADNYKGKRIKMSCFLKTEQVTKCGAWFRVDNGNGDTIQFDNMENRSIHGTTEWNHYSIILDIPEESSSIHFGVLLIGRGKVWADDFRFEEVDDKVETTNMLSQDHLLPKHPSNLDFNE</sequence>
<organism evidence="5 6">
    <name type="scientific">Heyndrickxia camelliae</name>
    <dbReference type="NCBI Taxonomy" id="1707093"/>
    <lineage>
        <taxon>Bacteria</taxon>
        <taxon>Bacillati</taxon>
        <taxon>Bacillota</taxon>
        <taxon>Bacilli</taxon>
        <taxon>Bacillales</taxon>
        <taxon>Bacillaceae</taxon>
        <taxon>Heyndrickxia</taxon>
    </lineage>
</organism>
<dbReference type="PROSITE" id="PS00041">
    <property type="entry name" value="HTH_ARAC_FAMILY_1"/>
    <property type="match status" value="1"/>
</dbReference>
<evidence type="ECO:0000313" key="6">
    <source>
        <dbReference type="Proteomes" id="UP000233440"/>
    </source>
</evidence>
<evidence type="ECO:0000259" key="4">
    <source>
        <dbReference type="PROSITE" id="PS01124"/>
    </source>
</evidence>
<accession>A0A2N3LFN2</accession>
<dbReference type="AlphaFoldDB" id="A0A2N3LFN2"/>
<gene>
    <name evidence="5" type="ORF">CWO92_19730</name>
</gene>
<dbReference type="InterPro" id="IPR018062">
    <property type="entry name" value="HTH_AraC-typ_CS"/>
</dbReference>
<dbReference type="InterPro" id="IPR050959">
    <property type="entry name" value="MarA-like"/>
</dbReference>
<dbReference type="SMART" id="SM00342">
    <property type="entry name" value="HTH_ARAC"/>
    <property type="match status" value="1"/>
</dbReference>
<evidence type="ECO:0000313" key="5">
    <source>
        <dbReference type="EMBL" id="PKR83409.1"/>
    </source>
</evidence>
<evidence type="ECO:0000256" key="1">
    <source>
        <dbReference type="ARBA" id="ARBA00023015"/>
    </source>
</evidence>
<dbReference type="GO" id="GO:0003700">
    <property type="term" value="F:DNA-binding transcription factor activity"/>
    <property type="evidence" value="ECO:0007669"/>
    <property type="project" value="InterPro"/>
</dbReference>